<dbReference type="Pfam" id="PF00589">
    <property type="entry name" value="Phage_integrase"/>
    <property type="match status" value="1"/>
</dbReference>
<dbReference type="EMBL" id="JACIGM010000013">
    <property type="protein sequence ID" value="MBB4277435.1"/>
    <property type="molecule type" value="Genomic_DNA"/>
</dbReference>
<dbReference type="CDD" id="cd00799">
    <property type="entry name" value="INT_Cre_C"/>
    <property type="match status" value="1"/>
</dbReference>
<dbReference type="PROSITE" id="PS51898">
    <property type="entry name" value="TYR_RECOMBINASE"/>
    <property type="match status" value="1"/>
</dbReference>
<evidence type="ECO:0000259" key="5">
    <source>
        <dbReference type="PROSITE" id="PS51898"/>
    </source>
</evidence>
<proteinExistence type="predicted"/>
<evidence type="ECO:0000313" key="7">
    <source>
        <dbReference type="Proteomes" id="UP000533641"/>
    </source>
</evidence>
<evidence type="ECO:0000256" key="2">
    <source>
        <dbReference type="ARBA" id="ARBA00022908"/>
    </source>
</evidence>
<evidence type="ECO:0000256" key="4">
    <source>
        <dbReference type="ARBA" id="ARBA00023172"/>
    </source>
</evidence>
<organism evidence="6 7">
    <name type="scientific">Rhizobium mongolense</name>
    <dbReference type="NCBI Taxonomy" id="57676"/>
    <lineage>
        <taxon>Bacteria</taxon>
        <taxon>Pseudomonadati</taxon>
        <taxon>Pseudomonadota</taxon>
        <taxon>Alphaproteobacteria</taxon>
        <taxon>Hyphomicrobiales</taxon>
        <taxon>Rhizobiaceae</taxon>
        <taxon>Rhizobium/Agrobacterium group</taxon>
        <taxon>Rhizobium</taxon>
    </lineage>
</organism>
<keyword evidence="3" id="KW-0238">DNA-binding</keyword>
<dbReference type="InterPro" id="IPR050090">
    <property type="entry name" value="Tyrosine_recombinase_XerCD"/>
</dbReference>
<dbReference type="Gene3D" id="1.10.443.10">
    <property type="entry name" value="Intergrase catalytic core"/>
    <property type="match status" value="1"/>
</dbReference>
<keyword evidence="1" id="KW-0159">Chromosome partition</keyword>
<evidence type="ECO:0000256" key="1">
    <source>
        <dbReference type="ARBA" id="ARBA00022829"/>
    </source>
</evidence>
<dbReference type="GO" id="GO:0003677">
    <property type="term" value="F:DNA binding"/>
    <property type="evidence" value="ECO:0007669"/>
    <property type="project" value="UniProtKB-KW"/>
</dbReference>
<dbReference type="GO" id="GO:0015074">
    <property type="term" value="P:DNA integration"/>
    <property type="evidence" value="ECO:0007669"/>
    <property type="project" value="UniProtKB-KW"/>
</dbReference>
<dbReference type="InterPro" id="IPR013762">
    <property type="entry name" value="Integrase-like_cat_sf"/>
</dbReference>
<dbReference type="PANTHER" id="PTHR30349">
    <property type="entry name" value="PHAGE INTEGRASE-RELATED"/>
    <property type="match status" value="1"/>
</dbReference>
<dbReference type="SUPFAM" id="SSF56349">
    <property type="entry name" value="DNA breaking-rejoining enzymes"/>
    <property type="match status" value="1"/>
</dbReference>
<dbReference type="Proteomes" id="UP000533641">
    <property type="component" value="Unassembled WGS sequence"/>
</dbReference>
<keyword evidence="2" id="KW-0229">DNA integration</keyword>
<keyword evidence="4" id="KW-0233">DNA recombination</keyword>
<evidence type="ECO:0000256" key="3">
    <source>
        <dbReference type="ARBA" id="ARBA00023125"/>
    </source>
</evidence>
<evidence type="ECO:0000313" key="6">
    <source>
        <dbReference type="EMBL" id="MBB4277435.1"/>
    </source>
</evidence>
<reference evidence="6 7" key="1">
    <citation type="submission" date="2020-08" db="EMBL/GenBank/DDBJ databases">
        <title>Genomic Encyclopedia of Type Strains, Phase IV (KMG-V): Genome sequencing to study the core and pangenomes of soil and plant-associated prokaryotes.</title>
        <authorList>
            <person name="Whitman W."/>
        </authorList>
    </citation>
    <scope>NUCLEOTIDE SEQUENCE [LARGE SCALE GENOMIC DNA]</scope>
    <source>
        <strain evidence="6 7">SEMIA 402</strain>
    </source>
</reference>
<comment type="caution">
    <text evidence="6">The sequence shown here is derived from an EMBL/GenBank/DDBJ whole genome shotgun (WGS) entry which is preliminary data.</text>
</comment>
<dbReference type="AlphaFoldDB" id="A0A7W6RRR8"/>
<dbReference type="InterPro" id="IPR010998">
    <property type="entry name" value="Integrase_recombinase_N"/>
</dbReference>
<dbReference type="Gene3D" id="1.10.150.130">
    <property type="match status" value="1"/>
</dbReference>
<gene>
    <name evidence="6" type="ORF">GGE12_005242</name>
</gene>
<protein>
    <submittedName>
        <fullName evidence="6">Integrase</fullName>
    </submittedName>
</protein>
<accession>A0A7W6RRR8</accession>
<name>A0A7W6RRR8_9HYPH</name>
<dbReference type="PANTHER" id="PTHR30349:SF81">
    <property type="entry name" value="TYROSINE RECOMBINASE XERC"/>
    <property type="match status" value="1"/>
</dbReference>
<dbReference type="GO" id="GO:0007059">
    <property type="term" value="P:chromosome segregation"/>
    <property type="evidence" value="ECO:0007669"/>
    <property type="project" value="UniProtKB-KW"/>
</dbReference>
<feature type="domain" description="Tyr recombinase" evidence="5">
    <location>
        <begin position="178"/>
        <end position="378"/>
    </location>
</feature>
<dbReference type="InterPro" id="IPR011010">
    <property type="entry name" value="DNA_brk_join_enz"/>
</dbReference>
<sequence>MNDIRTSPTVQKRAGTLEAIAAVLAIDRRDKLAELLTDQDVETLRHLVNAGMGENTLRALTSDLTYLEAWSLAATRSPLPWPAPEALLLKFVAHHLWDSRRRETDAGHGMPTDVEEVLRHSGFLRVVGPHAPGTVRRRLANWSTLTKWRRLDGAFASPALKSAIRLAVRSTNRPRRRKSAKAITGDVLTKLLDTCAGERLVDLRDRALLMVAFASGGRRRSEVAGLCVDDLTNEEPVRADPTDKNSPLLHCLAIRLARTKTATNSDNEHVALIGRPVTALKRWLAAAKIDSGPIFRRIDQWGNLNRRALTPQSVNLILKARVKQAGLDPALFSAHGLRAGYLAEAANRGIPLLEAIQLSRHKSVTHAGGYYTNAEYKL</sequence>
<dbReference type="RefSeq" id="WP_183927981.1">
    <property type="nucleotide sequence ID" value="NZ_JACIGM010000013.1"/>
</dbReference>
<dbReference type="GO" id="GO:0006310">
    <property type="term" value="P:DNA recombination"/>
    <property type="evidence" value="ECO:0007669"/>
    <property type="project" value="UniProtKB-KW"/>
</dbReference>
<dbReference type="InterPro" id="IPR002104">
    <property type="entry name" value="Integrase_catalytic"/>
</dbReference>